<evidence type="ECO:0000313" key="1">
    <source>
        <dbReference type="EMBL" id="KKL93379.1"/>
    </source>
</evidence>
<protein>
    <submittedName>
        <fullName evidence="1">Uncharacterized protein</fullName>
    </submittedName>
</protein>
<dbReference type="AlphaFoldDB" id="A0A0F9G3T5"/>
<proteinExistence type="predicted"/>
<feature type="non-terminal residue" evidence="1">
    <location>
        <position position="71"/>
    </location>
</feature>
<dbReference type="EMBL" id="LAZR01019203">
    <property type="protein sequence ID" value="KKL93379.1"/>
    <property type="molecule type" value="Genomic_DNA"/>
</dbReference>
<accession>A0A0F9G3T5</accession>
<gene>
    <name evidence="1" type="ORF">LCGC14_1875200</name>
</gene>
<sequence>MDNQQWFKVVRDDYTSFADPTFKYEIGKRIRPKGRRREGELCRAGYLHASPTPPDTTQYNAQWPYRLLRVE</sequence>
<reference evidence="1" key="1">
    <citation type="journal article" date="2015" name="Nature">
        <title>Complex archaea that bridge the gap between prokaryotes and eukaryotes.</title>
        <authorList>
            <person name="Spang A."/>
            <person name="Saw J.H."/>
            <person name="Jorgensen S.L."/>
            <person name="Zaremba-Niedzwiedzka K."/>
            <person name="Martijn J."/>
            <person name="Lind A.E."/>
            <person name="van Eijk R."/>
            <person name="Schleper C."/>
            <person name="Guy L."/>
            <person name="Ettema T.J."/>
        </authorList>
    </citation>
    <scope>NUCLEOTIDE SEQUENCE</scope>
</reference>
<organism evidence="1">
    <name type="scientific">marine sediment metagenome</name>
    <dbReference type="NCBI Taxonomy" id="412755"/>
    <lineage>
        <taxon>unclassified sequences</taxon>
        <taxon>metagenomes</taxon>
        <taxon>ecological metagenomes</taxon>
    </lineage>
</organism>
<comment type="caution">
    <text evidence="1">The sequence shown here is derived from an EMBL/GenBank/DDBJ whole genome shotgun (WGS) entry which is preliminary data.</text>
</comment>
<name>A0A0F9G3T5_9ZZZZ</name>